<evidence type="ECO:0008006" key="3">
    <source>
        <dbReference type="Google" id="ProtNLM"/>
    </source>
</evidence>
<dbReference type="InterPro" id="IPR005050">
    <property type="entry name" value="Enod93"/>
</dbReference>
<name>A0A0D2R5M2_GOSRA</name>
<proteinExistence type="predicted"/>
<dbReference type="PANTHER" id="PTHR33605">
    <property type="entry name" value="EARLY NODULIN-93"/>
    <property type="match status" value="1"/>
</dbReference>
<protein>
    <recommendedName>
        <fullName evidence="3">Early nodulin-93-like</fullName>
    </recommendedName>
</protein>
<evidence type="ECO:0000313" key="2">
    <source>
        <dbReference type="Proteomes" id="UP000032304"/>
    </source>
</evidence>
<reference evidence="1 2" key="1">
    <citation type="journal article" date="2012" name="Nature">
        <title>Repeated polyploidization of Gossypium genomes and the evolution of spinnable cotton fibres.</title>
        <authorList>
            <person name="Paterson A.H."/>
            <person name="Wendel J.F."/>
            <person name="Gundlach H."/>
            <person name="Guo H."/>
            <person name="Jenkins J."/>
            <person name="Jin D."/>
            <person name="Llewellyn D."/>
            <person name="Showmaker K.C."/>
            <person name="Shu S."/>
            <person name="Udall J."/>
            <person name="Yoo M.J."/>
            <person name="Byers R."/>
            <person name="Chen W."/>
            <person name="Doron-Faigenboim A."/>
            <person name="Duke M.V."/>
            <person name="Gong L."/>
            <person name="Grimwood J."/>
            <person name="Grover C."/>
            <person name="Grupp K."/>
            <person name="Hu G."/>
            <person name="Lee T.H."/>
            <person name="Li J."/>
            <person name="Lin L."/>
            <person name="Liu T."/>
            <person name="Marler B.S."/>
            <person name="Page J.T."/>
            <person name="Roberts A.W."/>
            <person name="Romanel E."/>
            <person name="Sanders W.S."/>
            <person name="Szadkowski E."/>
            <person name="Tan X."/>
            <person name="Tang H."/>
            <person name="Xu C."/>
            <person name="Wang J."/>
            <person name="Wang Z."/>
            <person name="Zhang D."/>
            <person name="Zhang L."/>
            <person name="Ashrafi H."/>
            <person name="Bedon F."/>
            <person name="Bowers J.E."/>
            <person name="Brubaker C.L."/>
            <person name="Chee P.W."/>
            <person name="Das S."/>
            <person name="Gingle A.R."/>
            <person name="Haigler C.H."/>
            <person name="Harker D."/>
            <person name="Hoffmann L.V."/>
            <person name="Hovav R."/>
            <person name="Jones D.C."/>
            <person name="Lemke C."/>
            <person name="Mansoor S."/>
            <person name="ur Rahman M."/>
            <person name="Rainville L.N."/>
            <person name="Rambani A."/>
            <person name="Reddy U.K."/>
            <person name="Rong J.K."/>
            <person name="Saranga Y."/>
            <person name="Scheffler B.E."/>
            <person name="Scheffler J.A."/>
            <person name="Stelly D.M."/>
            <person name="Triplett B.A."/>
            <person name="Van Deynze A."/>
            <person name="Vaslin M.F."/>
            <person name="Waghmare V.N."/>
            <person name="Walford S.A."/>
            <person name="Wright R.J."/>
            <person name="Zaki E.A."/>
            <person name="Zhang T."/>
            <person name="Dennis E.S."/>
            <person name="Mayer K.F."/>
            <person name="Peterson D.G."/>
            <person name="Rokhsar D.S."/>
            <person name="Wang X."/>
            <person name="Schmutz J."/>
        </authorList>
    </citation>
    <scope>NUCLEOTIDE SEQUENCE [LARGE SCALE GENOMIC DNA]</scope>
</reference>
<dbReference type="Proteomes" id="UP000032304">
    <property type="component" value="Chromosome 10"/>
</dbReference>
<dbReference type="Gramene" id="KJB65627">
    <property type="protein sequence ID" value="KJB65627"/>
    <property type="gene ID" value="B456_010G104000"/>
</dbReference>
<accession>A0A0D2R5M2</accession>
<organism evidence="1 2">
    <name type="scientific">Gossypium raimondii</name>
    <name type="common">Peruvian cotton</name>
    <name type="synonym">Gossypium klotzschianum subsp. raimondii</name>
    <dbReference type="NCBI Taxonomy" id="29730"/>
    <lineage>
        <taxon>Eukaryota</taxon>
        <taxon>Viridiplantae</taxon>
        <taxon>Streptophyta</taxon>
        <taxon>Embryophyta</taxon>
        <taxon>Tracheophyta</taxon>
        <taxon>Spermatophyta</taxon>
        <taxon>Magnoliopsida</taxon>
        <taxon>eudicotyledons</taxon>
        <taxon>Gunneridae</taxon>
        <taxon>Pentapetalae</taxon>
        <taxon>rosids</taxon>
        <taxon>malvids</taxon>
        <taxon>Malvales</taxon>
        <taxon>Malvaceae</taxon>
        <taxon>Malvoideae</taxon>
        <taxon>Gossypium</taxon>
    </lineage>
</organism>
<sequence length="103" mass="11103">MGIPSEIRDVWIQRKRNSFIIPSPAEDEKNLRAKQFSQEGIRAGVKAAAVAAVVSAVPTLIAVRKIPWAKANLNHTAQALIISGGILESIAMGFSHKSQPMNS</sequence>
<dbReference type="EMBL" id="CM001749">
    <property type="protein sequence ID" value="KJB65627.1"/>
    <property type="molecule type" value="Genomic_DNA"/>
</dbReference>
<dbReference type="PANTHER" id="PTHR33605:SF3">
    <property type="entry name" value="EARLY NODULIN-LIKE PROTEIN"/>
    <property type="match status" value="1"/>
</dbReference>
<gene>
    <name evidence="1" type="ORF">B456_010G104000</name>
</gene>
<evidence type="ECO:0000313" key="1">
    <source>
        <dbReference type="EMBL" id="KJB65627.1"/>
    </source>
</evidence>
<dbReference type="Pfam" id="PF03386">
    <property type="entry name" value="ENOD93"/>
    <property type="match status" value="1"/>
</dbReference>
<dbReference type="AlphaFoldDB" id="A0A0D2R5M2"/>
<keyword evidence="2" id="KW-1185">Reference proteome</keyword>